<organism evidence="2 3">
    <name type="scientific">Sphaeroforma arctica JP610</name>
    <dbReference type="NCBI Taxonomy" id="667725"/>
    <lineage>
        <taxon>Eukaryota</taxon>
        <taxon>Ichthyosporea</taxon>
        <taxon>Ichthyophonida</taxon>
        <taxon>Sphaeroforma</taxon>
    </lineage>
</organism>
<dbReference type="GO" id="GO:0008422">
    <property type="term" value="F:beta-glucosidase activity"/>
    <property type="evidence" value="ECO:0007669"/>
    <property type="project" value="TreeGrafter"/>
</dbReference>
<dbReference type="PANTHER" id="PTHR12654">
    <property type="entry name" value="BILE ACID BETA-GLUCOSIDASE-RELATED"/>
    <property type="match status" value="1"/>
</dbReference>
<evidence type="ECO:0000313" key="2">
    <source>
        <dbReference type="EMBL" id="KNC72340.1"/>
    </source>
</evidence>
<dbReference type="InterPro" id="IPR052566">
    <property type="entry name" value="Non-lysos_glucosylceramidase"/>
</dbReference>
<dbReference type="eggNOG" id="KOG2119">
    <property type="taxonomic scope" value="Eukaryota"/>
</dbReference>
<accession>A0A0L0F6J1</accession>
<dbReference type="AlphaFoldDB" id="A0A0L0F6J1"/>
<feature type="non-terminal residue" evidence="2">
    <location>
        <position position="1"/>
    </location>
</feature>
<dbReference type="EMBL" id="KQ247217">
    <property type="protein sequence ID" value="KNC72340.1"/>
    <property type="molecule type" value="Genomic_DNA"/>
</dbReference>
<proteinExistence type="predicted"/>
<evidence type="ECO:0000259" key="1">
    <source>
        <dbReference type="Pfam" id="PF12215"/>
    </source>
</evidence>
<dbReference type="Proteomes" id="UP000054560">
    <property type="component" value="Unassembled WGS sequence"/>
</dbReference>
<reference evidence="2 3" key="1">
    <citation type="submission" date="2011-02" db="EMBL/GenBank/DDBJ databases">
        <title>The Genome Sequence of Sphaeroforma arctica JP610.</title>
        <authorList>
            <consortium name="The Broad Institute Genome Sequencing Platform"/>
            <person name="Russ C."/>
            <person name="Cuomo C."/>
            <person name="Young S.K."/>
            <person name="Zeng Q."/>
            <person name="Gargeya S."/>
            <person name="Alvarado L."/>
            <person name="Berlin A."/>
            <person name="Chapman S.B."/>
            <person name="Chen Z."/>
            <person name="Freedman E."/>
            <person name="Gellesch M."/>
            <person name="Goldberg J."/>
            <person name="Griggs A."/>
            <person name="Gujja S."/>
            <person name="Heilman E."/>
            <person name="Heiman D."/>
            <person name="Howarth C."/>
            <person name="Mehta T."/>
            <person name="Neiman D."/>
            <person name="Pearson M."/>
            <person name="Roberts A."/>
            <person name="Saif S."/>
            <person name="Shea T."/>
            <person name="Shenoy N."/>
            <person name="Sisk P."/>
            <person name="Stolte C."/>
            <person name="Sykes S."/>
            <person name="White J."/>
            <person name="Yandava C."/>
            <person name="Burger G."/>
            <person name="Gray M.W."/>
            <person name="Holland P.W.H."/>
            <person name="King N."/>
            <person name="Lang F.B.F."/>
            <person name="Roger A.J."/>
            <person name="Ruiz-Trillo I."/>
            <person name="Haas B."/>
            <person name="Nusbaum C."/>
            <person name="Birren B."/>
        </authorList>
    </citation>
    <scope>NUCLEOTIDE SEQUENCE [LARGE SCALE GENOMIC DNA]</scope>
    <source>
        <strain evidence="2 3">JP610</strain>
    </source>
</reference>
<dbReference type="RefSeq" id="XP_014146242.1">
    <property type="nucleotide sequence ID" value="XM_014290767.1"/>
</dbReference>
<dbReference type="InterPro" id="IPR024462">
    <property type="entry name" value="GH116_N"/>
</dbReference>
<evidence type="ECO:0000313" key="3">
    <source>
        <dbReference type="Proteomes" id="UP000054560"/>
    </source>
</evidence>
<dbReference type="GeneID" id="25915610"/>
<dbReference type="OrthoDB" id="730489at2759"/>
<dbReference type="STRING" id="667725.A0A0L0F6J1"/>
<name>A0A0L0F6J1_9EUKA</name>
<gene>
    <name evidence="2" type="ORF">SARC_15106</name>
</gene>
<feature type="domain" description="Glycosyl-hydrolase family 116 N-terminal" evidence="1">
    <location>
        <begin position="71"/>
        <end position="154"/>
    </location>
</feature>
<dbReference type="PANTHER" id="PTHR12654:SF0">
    <property type="entry name" value="NON-LYSOSOMAL GLUCOSYLCERAMIDASE"/>
    <property type="match status" value="1"/>
</dbReference>
<protein>
    <recommendedName>
        <fullName evidence="1">Glycosyl-hydrolase family 116 N-terminal domain-containing protein</fullName>
    </recommendedName>
</protein>
<sequence length="160" mass="18309">VPKYGWSKEMNGEFDYLKGSKPVALRPTPTQIASLLGLAYRFWRYTSSVKRKGRVPFMDPMNPQELDPYKGVPMGGIGGGTVCRSWKGHFNRWNLVPGIYSYETVWADQFIVRIQRPDQSVYQVVLCASSPKASYQHLSEWNWEYTGEGGTYHAVSSREF</sequence>
<dbReference type="Pfam" id="PF12215">
    <property type="entry name" value="Glyco_hydr_116N"/>
    <property type="match status" value="1"/>
</dbReference>
<keyword evidence="3" id="KW-1185">Reference proteome</keyword>